<keyword evidence="3" id="KW-1185">Reference proteome</keyword>
<reference evidence="2" key="1">
    <citation type="submission" date="2021-04" db="EMBL/GenBank/DDBJ databases">
        <authorList>
            <person name="Chebbi M.A.C M."/>
        </authorList>
    </citation>
    <scope>NUCLEOTIDE SEQUENCE</scope>
</reference>
<evidence type="ECO:0000256" key="1">
    <source>
        <dbReference type="SAM" id="MobiDB-lite"/>
    </source>
</evidence>
<feature type="region of interest" description="Disordered" evidence="1">
    <location>
        <begin position="117"/>
        <end position="156"/>
    </location>
</feature>
<protein>
    <submittedName>
        <fullName evidence="2">Uncharacterized protein</fullName>
    </submittedName>
</protein>
<accession>A0A8J2H1M1</accession>
<dbReference type="Proteomes" id="UP000786811">
    <property type="component" value="Unassembled WGS sequence"/>
</dbReference>
<dbReference type="EMBL" id="CAJNRD030001114">
    <property type="protein sequence ID" value="CAG5073906.1"/>
    <property type="molecule type" value="Genomic_DNA"/>
</dbReference>
<dbReference type="AlphaFoldDB" id="A0A8J2H1M1"/>
<name>A0A8J2H1M1_COTCN</name>
<proteinExistence type="predicted"/>
<organism evidence="2 3">
    <name type="scientific">Cotesia congregata</name>
    <name type="common">Parasitoid wasp</name>
    <name type="synonym">Apanteles congregatus</name>
    <dbReference type="NCBI Taxonomy" id="51543"/>
    <lineage>
        <taxon>Eukaryota</taxon>
        <taxon>Metazoa</taxon>
        <taxon>Ecdysozoa</taxon>
        <taxon>Arthropoda</taxon>
        <taxon>Hexapoda</taxon>
        <taxon>Insecta</taxon>
        <taxon>Pterygota</taxon>
        <taxon>Neoptera</taxon>
        <taxon>Endopterygota</taxon>
        <taxon>Hymenoptera</taxon>
        <taxon>Apocrita</taxon>
        <taxon>Ichneumonoidea</taxon>
        <taxon>Braconidae</taxon>
        <taxon>Microgastrinae</taxon>
        <taxon>Cotesia</taxon>
    </lineage>
</organism>
<evidence type="ECO:0000313" key="2">
    <source>
        <dbReference type="EMBL" id="CAG5073906.1"/>
    </source>
</evidence>
<feature type="compositionally biased region" description="Polar residues" evidence="1">
    <location>
        <begin position="117"/>
        <end position="136"/>
    </location>
</feature>
<dbReference type="OrthoDB" id="7685730at2759"/>
<comment type="caution">
    <text evidence="2">The sequence shown here is derived from an EMBL/GenBank/DDBJ whole genome shotgun (WGS) entry which is preliminary data.</text>
</comment>
<sequence length="345" mass="38931">MSDKSVKVFAVVEFDECIGDEKSVELIPMIWLAEDEMSCLWTPEDEGKNVQKLIEKKIAPGSDWQRFPVRVIRKAKSFEQGMRRLKRSFETPDVDSSEAEKRRNDDQVIVMSSQNFASELNTSSPMKHQKTASSGCKNKRKDNDGENACPPPKKPKIDLTCMNDLGLFLKSIIEKEGEKTRQFLSLAITERYRQELANARSTANNPNNSEAWKIIGDDMPFSELGKFVEFDQSLEKDEEKKSSLMAMFKMVTVGSTTKEHDVATIISKVIKKVIQLEYSATGKRSKGVGKKSFKDTETFKVMDKFLLAKYANSAGIISTITALSNFLSGAKDREGGRAHRDENRK</sequence>
<gene>
    <name evidence="2" type="ORF">HICCMSTLAB_LOCUS678</name>
</gene>
<evidence type="ECO:0000313" key="3">
    <source>
        <dbReference type="Proteomes" id="UP000786811"/>
    </source>
</evidence>